<dbReference type="AlphaFoldDB" id="A0A8H7LCH3"/>
<dbReference type="OrthoDB" id="10460485at2759"/>
<comment type="caution">
    <text evidence="1">The sequence shown here is derived from an EMBL/GenBank/DDBJ whole genome shotgun (WGS) entry which is preliminary data.</text>
</comment>
<reference evidence="1" key="1">
    <citation type="submission" date="2020-10" db="EMBL/GenBank/DDBJ databases">
        <title>The Whole-Genome Sequence of Metschnikowia persimmonesis, a Novel Endophytic Yeast Species Isolated from Medicinal Plant Diospyros kaki Thumb.</title>
        <authorList>
            <person name="Rahmat E."/>
            <person name="Kang Y."/>
        </authorList>
    </citation>
    <scope>NUCLEOTIDE SEQUENCE</scope>
    <source>
        <strain evidence="1">KIOM G15050</strain>
    </source>
</reference>
<dbReference type="EMBL" id="JACBPP010000001">
    <property type="protein sequence ID" value="KAF8005051.1"/>
    <property type="molecule type" value="Genomic_DNA"/>
</dbReference>
<accession>A0A8H7LCH3</accession>
<name>A0A8H7LCH3_9ASCO</name>
<organism evidence="1 2">
    <name type="scientific">Metschnikowia pulcherrima</name>
    <dbReference type="NCBI Taxonomy" id="27326"/>
    <lineage>
        <taxon>Eukaryota</taxon>
        <taxon>Fungi</taxon>
        <taxon>Dikarya</taxon>
        <taxon>Ascomycota</taxon>
        <taxon>Saccharomycotina</taxon>
        <taxon>Pichiomycetes</taxon>
        <taxon>Metschnikowiaceae</taxon>
        <taxon>Metschnikowia</taxon>
    </lineage>
</organism>
<protein>
    <submittedName>
        <fullName evidence="1">Uncharacterized protein</fullName>
    </submittedName>
</protein>
<keyword evidence="2" id="KW-1185">Reference proteome</keyword>
<evidence type="ECO:0000313" key="2">
    <source>
        <dbReference type="Proteomes" id="UP000649328"/>
    </source>
</evidence>
<dbReference type="Proteomes" id="UP000649328">
    <property type="component" value="Unassembled WGS sequence"/>
</dbReference>
<proteinExistence type="predicted"/>
<sequence>MSLVPRDTDGKDPLLLTTLEEPKLEIEISVMVTFRRTEDALKVLPGQLSQSSRPARVQKMARSKNERTRCNVTIVLGQENAPPNQYDLMAFHEYMHFSKRRDAEENGRCRDRCSLQCMRDEAAEGTIAEEKKDMYRALRARAKEEKENAVNEYAQFPRIYANKSTHDEYDLICEIFEYRQLCHVCNSVSHSFSKCKPRRCTVCGTRQHLHAKCSIKCQCKTRPVHTKMEDGLPP</sequence>
<evidence type="ECO:0000313" key="1">
    <source>
        <dbReference type="EMBL" id="KAF8005051.1"/>
    </source>
</evidence>
<gene>
    <name evidence="1" type="ORF">HF325_000508</name>
</gene>